<feature type="transmembrane region" description="Helical" evidence="14">
    <location>
        <begin position="83"/>
        <end position="104"/>
    </location>
</feature>
<dbReference type="EMBL" id="JAATTO010000095">
    <property type="protein sequence ID" value="MBC9984129.1"/>
    <property type="molecule type" value="Genomic_DNA"/>
</dbReference>
<dbReference type="HAMAP" id="MF_01006">
    <property type="entry name" value="Undec_diphosphatase"/>
    <property type="match status" value="1"/>
</dbReference>
<evidence type="ECO:0000256" key="7">
    <source>
        <dbReference type="ARBA" id="ARBA00022801"/>
    </source>
</evidence>
<comment type="function">
    <text evidence="14">Catalyzes the dephosphorylation of undecaprenyl diphosphate (UPP). Confers resistance to bacitracin.</text>
</comment>
<dbReference type="RefSeq" id="WP_188102878.1">
    <property type="nucleotide sequence ID" value="NZ_JAANIH010000029.1"/>
</dbReference>
<keyword evidence="14" id="KW-0133">Cell shape</keyword>
<evidence type="ECO:0000313" key="15">
    <source>
        <dbReference type="EMBL" id="MBC9984129.1"/>
    </source>
</evidence>
<comment type="catalytic activity">
    <reaction evidence="13 14">
        <text>di-trans,octa-cis-undecaprenyl diphosphate + H2O = di-trans,octa-cis-undecaprenyl phosphate + phosphate + H(+)</text>
        <dbReference type="Rhea" id="RHEA:28094"/>
        <dbReference type="ChEBI" id="CHEBI:15377"/>
        <dbReference type="ChEBI" id="CHEBI:15378"/>
        <dbReference type="ChEBI" id="CHEBI:43474"/>
        <dbReference type="ChEBI" id="CHEBI:58405"/>
        <dbReference type="ChEBI" id="CHEBI:60392"/>
        <dbReference type="EC" id="3.6.1.27"/>
    </reaction>
</comment>
<accession>A0ABR7UJ53</accession>
<evidence type="ECO:0000256" key="1">
    <source>
        <dbReference type="ARBA" id="ARBA00004651"/>
    </source>
</evidence>
<proteinExistence type="inferred from homology"/>
<keyword evidence="14" id="KW-0573">Peptidoglycan synthesis</keyword>
<dbReference type="NCBIfam" id="NF001390">
    <property type="entry name" value="PRK00281.1-4"/>
    <property type="match status" value="1"/>
</dbReference>
<keyword evidence="5 14" id="KW-1003">Cell membrane</keyword>
<evidence type="ECO:0000256" key="10">
    <source>
        <dbReference type="ARBA" id="ARBA00023251"/>
    </source>
</evidence>
<name>A0ABR7UJ53_9BRAD</name>
<keyword evidence="14" id="KW-0961">Cell wall biogenesis/degradation</keyword>
<keyword evidence="7 14" id="KW-0378">Hydrolase</keyword>
<evidence type="ECO:0000256" key="8">
    <source>
        <dbReference type="ARBA" id="ARBA00022989"/>
    </source>
</evidence>
<feature type="transmembrane region" description="Helical" evidence="14">
    <location>
        <begin position="217"/>
        <end position="238"/>
    </location>
</feature>
<comment type="similarity">
    <text evidence="2 14">Belongs to the UppP family.</text>
</comment>
<evidence type="ECO:0000313" key="16">
    <source>
        <dbReference type="Proteomes" id="UP000639516"/>
    </source>
</evidence>
<dbReference type="InterPro" id="IPR003824">
    <property type="entry name" value="UppP"/>
</dbReference>
<evidence type="ECO:0000256" key="14">
    <source>
        <dbReference type="HAMAP-Rule" id="MF_01006"/>
    </source>
</evidence>
<feature type="transmembrane region" description="Helical" evidence="14">
    <location>
        <begin position="42"/>
        <end position="63"/>
    </location>
</feature>
<keyword evidence="9 14" id="KW-0472">Membrane</keyword>
<evidence type="ECO:0000256" key="12">
    <source>
        <dbReference type="ARBA" id="ARBA00032932"/>
    </source>
</evidence>
<feature type="transmembrane region" description="Helical" evidence="14">
    <location>
        <begin position="187"/>
        <end position="205"/>
    </location>
</feature>
<keyword evidence="6 14" id="KW-0812">Transmembrane</keyword>
<organism evidence="15 16">
    <name type="scientific">Bradyrhizobium campsiandrae</name>
    <dbReference type="NCBI Taxonomy" id="1729892"/>
    <lineage>
        <taxon>Bacteria</taxon>
        <taxon>Pseudomonadati</taxon>
        <taxon>Pseudomonadota</taxon>
        <taxon>Alphaproteobacteria</taxon>
        <taxon>Hyphomicrobiales</taxon>
        <taxon>Nitrobacteraceae</taxon>
        <taxon>Bradyrhizobium</taxon>
    </lineage>
</organism>
<evidence type="ECO:0000256" key="11">
    <source>
        <dbReference type="ARBA" id="ARBA00032707"/>
    </source>
</evidence>
<dbReference type="GO" id="GO:0050380">
    <property type="term" value="F:undecaprenyl-diphosphatase activity"/>
    <property type="evidence" value="ECO:0007669"/>
    <property type="project" value="UniProtKB-EC"/>
</dbReference>
<evidence type="ECO:0000256" key="5">
    <source>
        <dbReference type="ARBA" id="ARBA00022475"/>
    </source>
</evidence>
<evidence type="ECO:0000256" key="4">
    <source>
        <dbReference type="ARBA" id="ARBA00021581"/>
    </source>
</evidence>
<protein>
    <recommendedName>
        <fullName evidence="4 14">Undecaprenyl-diphosphatase</fullName>
        <ecNumber evidence="3 14">3.6.1.27</ecNumber>
    </recommendedName>
    <alternativeName>
        <fullName evidence="12 14">Bacitracin resistance protein</fullName>
    </alternativeName>
    <alternativeName>
        <fullName evidence="11 14">Undecaprenyl pyrophosphate phosphatase</fullName>
    </alternativeName>
</protein>
<dbReference type="NCBIfam" id="NF001389">
    <property type="entry name" value="PRK00281.1-2"/>
    <property type="match status" value="1"/>
</dbReference>
<evidence type="ECO:0000256" key="6">
    <source>
        <dbReference type="ARBA" id="ARBA00022692"/>
    </source>
</evidence>
<evidence type="ECO:0000256" key="13">
    <source>
        <dbReference type="ARBA" id="ARBA00047594"/>
    </source>
</evidence>
<feature type="transmembrane region" description="Helical" evidence="14">
    <location>
        <begin position="149"/>
        <end position="175"/>
    </location>
</feature>
<feature type="transmembrane region" description="Helical" evidence="14">
    <location>
        <begin position="250"/>
        <end position="270"/>
    </location>
</feature>
<comment type="caution">
    <text evidence="15">The sequence shown here is derived from an EMBL/GenBank/DDBJ whole genome shotgun (WGS) entry which is preliminary data.</text>
</comment>
<keyword evidence="16" id="KW-1185">Reference proteome</keyword>
<gene>
    <name evidence="14" type="primary">uppP</name>
    <name evidence="15" type="ORF">HA482_38720</name>
</gene>
<evidence type="ECO:0000256" key="2">
    <source>
        <dbReference type="ARBA" id="ARBA00010621"/>
    </source>
</evidence>
<reference evidence="15 16" key="1">
    <citation type="journal article" date="2020" name="Arch. Microbiol.">
        <title>Bradyrhizobium campsiandrae sp. nov., a nitrogen-fixing bacterial strain isolated from a native leguminous tree from the Amazon adapted to flooded conditions.</title>
        <authorList>
            <person name="Cabral Michel D."/>
            <person name="Martins da Costa E."/>
            <person name="Azarias Guimaraes A."/>
            <person name="Soares de Carvalho T."/>
            <person name="Santos de Castro Caputo P."/>
            <person name="Willems A."/>
            <person name="de Souza Moreira F.M."/>
        </authorList>
    </citation>
    <scope>NUCLEOTIDE SEQUENCE [LARGE SCALE GENOMIC DNA]</scope>
    <source>
        <strain evidence="16">INPA 384B</strain>
    </source>
</reference>
<feature type="transmembrane region" description="Helical" evidence="14">
    <location>
        <begin position="110"/>
        <end position="129"/>
    </location>
</feature>
<dbReference type="Proteomes" id="UP000639516">
    <property type="component" value="Unassembled WGS sequence"/>
</dbReference>
<comment type="miscellaneous">
    <text evidence="14">Bacitracin is thought to be involved in the inhibition of peptidoglycan synthesis by sequestering undecaprenyl diphosphate, thereby reducing the pool of lipid carrier available.</text>
</comment>
<dbReference type="EC" id="3.6.1.27" evidence="3 14"/>
<evidence type="ECO:0000256" key="3">
    <source>
        <dbReference type="ARBA" id="ARBA00012374"/>
    </source>
</evidence>
<dbReference type="PANTHER" id="PTHR30622:SF3">
    <property type="entry name" value="UNDECAPRENYL-DIPHOSPHATASE"/>
    <property type="match status" value="1"/>
</dbReference>
<evidence type="ECO:0000256" key="9">
    <source>
        <dbReference type="ARBA" id="ARBA00023136"/>
    </source>
</evidence>
<sequence length="274" mass="30109">MHLDFLKAVLLGMVEGLTEFIPVSSTGHLLLLEHFFGFSDSAFGKTFVVLIQLGAVLAILSVYSVRLWHIALALPLDPAARRFVLGVLVAFLPAAVVGSIAHGFIKEVLFNVRIVCSMLIIGGLILLWVDRMNLKPRYHDATQFSLSMYLAIGVFQCFAMIPGVSRSGATIVSAMLFGADKRSAAEFSFYLAIPTMDGAFSYDLYKNWSQLNGSNTLIVGAGFAVSFVCGWFVVRTLLDYVSRQGFPLFAWWRIIVGVLGLLGLTLFSNLHDWA</sequence>
<dbReference type="PANTHER" id="PTHR30622">
    <property type="entry name" value="UNDECAPRENYL-DIPHOSPHATASE"/>
    <property type="match status" value="1"/>
</dbReference>
<comment type="subcellular location">
    <subcellularLocation>
        <location evidence="1 14">Cell membrane</location>
        <topology evidence="1 14">Multi-pass membrane protein</topology>
    </subcellularLocation>
</comment>
<dbReference type="Pfam" id="PF02673">
    <property type="entry name" value="BacA"/>
    <property type="match status" value="1"/>
</dbReference>
<keyword evidence="10 14" id="KW-0046">Antibiotic resistance</keyword>
<keyword evidence="8 14" id="KW-1133">Transmembrane helix</keyword>